<evidence type="ECO:0000313" key="1">
    <source>
        <dbReference type="EMBL" id="JAD65849.1"/>
    </source>
</evidence>
<proteinExistence type="predicted"/>
<dbReference type="AlphaFoldDB" id="A0A0A9BPE7"/>
<accession>A0A0A9BPE7</accession>
<reference evidence="1" key="2">
    <citation type="journal article" date="2015" name="Data Brief">
        <title>Shoot transcriptome of the giant reed, Arundo donax.</title>
        <authorList>
            <person name="Barrero R.A."/>
            <person name="Guerrero F.D."/>
            <person name="Moolhuijzen P."/>
            <person name="Goolsby J.A."/>
            <person name="Tidwell J."/>
            <person name="Bellgard S.E."/>
            <person name="Bellgard M.I."/>
        </authorList>
    </citation>
    <scope>NUCLEOTIDE SEQUENCE</scope>
    <source>
        <tissue evidence="1">Shoot tissue taken approximately 20 cm above the soil surface</tissue>
    </source>
</reference>
<name>A0A0A9BPE7_ARUDO</name>
<organism evidence="1">
    <name type="scientific">Arundo donax</name>
    <name type="common">Giant reed</name>
    <name type="synonym">Donax arundinaceus</name>
    <dbReference type="NCBI Taxonomy" id="35708"/>
    <lineage>
        <taxon>Eukaryota</taxon>
        <taxon>Viridiplantae</taxon>
        <taxon>Streptophyta</taxon>
        <taxon>Embryophyta</taxon>
        <taxon>Tracheophyta</taxon>
        <taxon>Spermatophyta</taxon>
        <taxon>Magnoliopsida</taxon>
        <taxon>Liliopsida</taxon>
        <taxon>Poales</taxon>
        <taxon>Poaceae</taxon>
        <taxon>PACMAD clade</taxon>
        <taxon>Arundinoideae</taxon>
        <taxon>Arundineae</taxon>
        <taxon>Arundo</taxon>
    </lineage>
</organism>
<sequence>MHCSIHTFVVIIFSLGLLNLVRLGCASVSLRLLEMLVEEYDAFSLILFFR</sequence>
<protein>
    <submittedName>
        <fullName evidence="1">Uncharacterized protein</fullName>
    </submittedName>
</protein>
<reference evidence="1" key="1">
    <citation type="submission" date="2014-09" db="EMBL/GenBank/DDBJ databases">
        <authorList>
            <person name="Magalhaes I.L.F."/>
            <person name="Oliveira U."/>
            <person name="Santos F.R."/>
            <person name="Vidigal T.H.D.A."/>
            <person name="Brescovit A.D."/>
            <person name="Santos A.J."/>
        </authorList>
    </citation>
    <scope>NUCLEOTIDE SEQUENCE</scope>
    <source>
        <tissue evidence="1">Shoot tissue taken approximately 20 cm above the soil surface</tissue>
    </source>
</reference>
<dbReference type="EMBL" id="GBRH01232046">
    <property type="protein sequence ID" value="JAD65849.1"/>
    <property type="molecule type" value="Transcribed_RNA"/>
</dbReference>